<comment type="similarity">
    <text evidence="1 4">Belongs to the cyclophilin-type PPIase family.</text>
</comment>
<proteinExistence type="inferred from homology"/>
<accession>A0A250WPU0</accession>
<dbReference type="EC" id="5.2.1.8" evidence="4"/>
<name>A0A250WPU0_9CHLO</name>
<evidence type="ECO:0000256" key="1">
    <source>
        <dbReference type="ARBA" id="ARBA00007365"/>
    </source>
</evidence>
<dbReference type="PROSITE" id="PS50072">
    <property type="entry name" value="CSA_PPIASE_2"/>
    <property type="match status" value="1"/>
</dbReference>
<dbReference type="GO" id="GO:0016018">
    <property type="term" value="F:cyclosporin A binding"/>
    <property type="evidence" value="ECO:0007669"/>
    <property type="project" value="TreeGrafter"/>
</dbReference>
<keyword evidence="3 4" id="KW-0413">Isomerase</keyword>
<dbReference type="PANTHER" id="PTHR11071">
    <property type="entry name" value="PEPTIDYL-PROLYL CIS-TRANS ISOMERASE"/>
    <property type="match status" value="1"/>
</dbReference>
<evidence type="ECO:0000313" key="6">
    <source>
        <dbReference type="EMBL" id="GAX72864.1"/>
    </source>
</evidence>
<dbReference type="PANTHER" id="PTHR11071:SF561">
    <property type="entry name" value="PEPTIDYL-PROLYL CIS-TRANS ISOMERASE D-RELATED"/>
    <property type="match status" value="1"/>
</dbReference>
<dbReference type="EMBL" id="BEGY01000001">
    <property type="protein sequence ID" value="GAX72864.1"/>
    <property type="molecule type" value="Genomic_DNA"/>
</dbReference>
<dbReference type="GO" id="GO:0003755">
    <property type="term" value="F:peptidyl-prolyl cis-trans isomerase activity"/>
    <property type="evidence" value="ECO:0007669"/>
    <property type="project" value="UniProtKB-UniRule"/>
</dbReference>
<reference evidence="6 7" key="1">
    <citation type="submission" date="2017-08" db="EMBL/GenBank/DDBJ databases">
        <title>Acidophilic green algal genome provides insights into adaptation to an acidic environment.</title>
        <authorList>
            <person name="Hirooka S."/>
            <person name="Hirose Y."/>
            <person name="Kanesaki Y."/>
            <person name="Higuchi S."/>
            <person name="Fujiwara T."/>
            <person name="Onuma R."/>
            <person name="Era A."/>
            <person name="Ohbayashi R."/>
            <person name="Uzuka A."/>
            <person name="Nozaki H."/>
            <person name="Yoshikawa H."/>
            <person name="Miyagishima S.Y."/>
        </authorList>
    </citation>
    <scope>NUCLEOTIDE SEQUENCE [LARGE SCALE GENOMIC DNA]</scope>
    <source>
        <strain evidence="6 7">NIES-2499</strain>
    </source>
</reference>
<keyword evidence="2 4" id="KW-0697">Rotamase</keyword>
<protein>
    <recommendedName>
        <fullName evidence="4">Peptidyl-prolyl cis-trans isomerase</fullName>
        <shortName evidence="4">PPIase</shortName>
        <ecNumber evidence="4">5.2.1.8</ecNumber>
    </recommendedName>
</protein>
<comment type="caution">
    <text evidence="6">The sequence shown here is derived from an EMBL/GenBank/DDBJ whole genome shotgun (WGS) entry which is preliminary data.</text>
</comment>
<dbReference type="PIRSF" id="PIRSF001467">
    <property type="entry name" value="Peptidylpro_ismrse"/>
    <property type="match status" value="1"/>
</dbReference>
<dbReference type="AlphaFoldDB" id="A0A250WPU0"/>
<comment type="function">
    <text evidence="4">PPIases accelerate the folding of proteins. It catalyzes the cis-trans isomerization of proline imidic peptide bonds in oligopeptides.</text>
</comment>
<dbReference type="Proteomes" id="UP000232323">
    <property type="component" value="Unassembled WGS sequence"/>
</dbReference>
<dbReference type="InterPro" id="IPR024936">
    <property type="entry name" value="Cyclophilin-type_PPIase"/>
</dbReference>
<feature type="domain" description="PPIase cyclophilin-type" evidence="5">
    <location>
        <begin position="1"/>
        <end position="158"/>
    </location>
</feature>
<gene>
    <name evidence="6" type="ORF">CEUSTIGMA_g319.t1</name>
</gene>
<dbReference type="Pfam" id="PF00160">
    <property type="entry name" value="Pro_isomerase"/>
    <property type="match status" value="1"/>
</dbReference>
<keyword evidence="7" id="KW-1185">Reference proteome</keyword>
<comment type="catalytic activity">
    <reaction evidence="4">
        <text>[protein]-peptidylproline (omega=180) = [protein]-peptidylproline (omega=0)</text>
        <dbReference type="Rhea" id="RHEA:16237"/>
        <dbReference type="Rhea" id="RHEA-COMP:10747"/>
        <dbReference type="Rhea" id="RHEA-COMP:10748"/>
        <dbReference type="ChEBI" id="CHEBI:83833"/>
        <dbReference type="ChEBI" id="CHEBI:83834"/>
        <dbReference type="EC" id="5.2.1.8"/>
    </reaction>
</comment>
<evidence type="ECO:0000313" key="7">
    <source>
        <dbReference type="Proteomes" id="UP000232323"/>
    </source>
</evidence>
<sequence length="172" mass="18716">MDVAIDGQLAGRIEAVLFIKESPLAAENLRQFCTGEKGPPFQLKGAYFYRIIDRFIDQTGVHGSTSIYGGQFKDDPGGLKLKHDRPYLLSIANGGPNTNTAHFSITVAPAPHLNGLYVIFGECVSGFDVIQKINALSKGQKNNELLNSQRAQIVETGQLRRGTYLPPPTASK</sequence>
<dbReference type="PRINTS" id="PR00153">
    <property type="entry name" value="CSAPPISMRASE"/>
</dbReference>
<dbReference type="OrthoDB" id="193499at2759"/>
<evidence type="ECO:0000259" key="5">
    <source>
        <dbReference type="PROSITE" id="PS50072"/>
    </source>
</evidence>
<dbReference type="STRING" id="1157962.A0A250WPU0"/>
<evidence type="ECO:0000256" key="4">
    <source>
        <dbReference type="RuleBase" id="RU363019"/>
    </source>
</evidence>
<dbReference type="InterPro" id="IPR029000">
    <property type="entry name" value="Cyclophilin-like_dom_sf"/>
</dbReference>
<evidence type="ECO:0000256" key="2">
    <source>
        <dbReference type="ARBA" id="ARBA00023110"/>
    </source>
</evidence>
<dbReference type="SUPFAM" id="SSF50891">
    <property type="entry name" value="Cyclophilin-like"/>
    <property type="match status" value="1"/>
</dbReference>
<dbReference type="Gene3D" id="2.40.100.10">
    <property type="entry name" value="Cyclophilin-like"/>
    <property type="match status" value="1"/>
</dbReference>
<dbReference type="InterPro" id="IPR002130">
    <property type="entry name" value="Cyclophilin-type_PPIase_dom"/>
</dbReference>
<dbReference type="GO" id="GO:0005737">
    <property type="term" value="C:cytoplasm"/>
    <property type="evidence" value="ECO:0007669"/>
    <property type="project" value="TreeGrafter"/>
</dbReference>
<evidence type="ECO:0000256" key="3">
    <source>
        <dbReference type="ARBA" id="ARBA00023235"/>
    </source>
</evidence>
<organism evidence="6 7">
    <name type="scientific">Chlamydomonas eustigma</name>
    <dbReference type="NCBI Taxonomy" id="1157962"/>
    <lineage>
        <taxon>Eukaryota</taxon>
        <taxon>Viridiplantae</taxon>
        <taxon>Chlorophyta</taxon>
        <taxon>core chlorophytes</taxon>
        <taxon>Chlorophyceae</taxon>
        <taxon>CS clade</taxon>
        <taxon>Chlamydomonadales</taxon>
        <taxon>Chlamydomonadaceae</taxon>
        <taxon>Chlamydomonas</taxon>
    </lineage>
</organism>
<dbReference type="GO" id="GO:0006457">
    <property type="term" value="P:protein folding"/>
    <property type="evidence" value="ECO:0007669"/>
    <property type="project" value="TreeGrafter"/>
</dbReference>